<name>A0A2X0L9C8_9BASI</name>
<proteinExistence type="predicted"/>
<keyword evidence="2" id="KW-1185">Reference proteome</keyword>
<sequence>MSVGELFIQIVLSSCPIAHSCLSLLLITLVQIARWPTRWQPSFAPNRSVTCKTILCASLISTIEEALNFAEVSN</sequence>
<dbReference type="Proteomes" id="UP000249723">
    <property type="component" value="Unassembled WGS sequence"/>
</dbReference>
<accession>A0A2X0L9C8</accession>
<protein>
    <submittedName>
        <fullName evidence="1">BZ3500_MvSof-1268-A1-R1_C039g00071 protein</fullName>
    </submittedName>
</protein>
<evidence type="ECO:0000313" key="2">
    <source>
        <dbReference type="Proteomes" id="UP000249723"/>
    </source>
</evidence>
<dbReference type="EMBL" id="FMWP01000122">
    <property type="protein sequence ID" value="SDA02169.1"/>
    <property type="molecule type" value="Genomic_DNA"/>
</dbReference>
<dbReference type="AlphaFoldDB" id="A0A2X0L9C8"/>
<evidence type="ECO:0000313" key="1">
    <source>
        <dbReference type="EMBL" id="SDA02169.1"/>
    </source>
</evidence>
<reference evidence="2" key="1">
    <citation type="submission" date="2016-10" db="EMBL/GenBank/DDBJ databases">
        <authorList>
            <person name="Jeantristanb JTB J.-T."/>
            <person name="Ricardo R."/>
        </authorList>
    </citation>
    <scope>NUCLEOTIDE SEQUENCE [LARGE SCALE GENOMIC DNA]</scope>
</reference>
<gene>
    <name evidence="1" type="ORF">BZ3500_MVSOF-1268-A1-R1_C039G00071</name>
</gene>
<organism evidence="1 2">
    <name type="scientific">Microbotryum saponariae</name>
    <dbReference type="NCBI Taxonomy" id="289078"/>
    <lineage>
        <taxon>Eukaryota</taxon>
        <taxon>Fungi</taxon>
        <taxon>Dikarya</taxon>
        <taxon>Basidiomycota</taxon>
        <taxon>Pucciniomycotina</taxon>
        <taxon>Microbotryomycetes</taxon>
        <taxon>Microbotryales</taxon>
        <taxon>Microbotryaceae</taxon>
        <taxon>Microbotryum</taxon>
    </lineage>
</organism>